<name>A0A087UNG0_STEMI</name>
<dbReference type="EMBL" id="KK120726">
    <property type="protein sequence ID" value="KFM78899.1"/>
    <property type="molecule type" value="Genomic_DNA"/>
</dbReference>
<reference evidence="3 4" key="1">
    <citation type="submission" date="2013-11" db="EMBL/GenBank/DDBJ databases">
        <title>Genome sequencing of Stegodyphus mimosarum.</title>
        <authorList>
            <person name="Bechsgaard J."/>
        </authorList>
    </citation>
    <scope>NUCLEOTIDE SEQUENCE [LARGE SCALE GENOMIC DNA]</scope>
</reference>
<feature type="compositionally biased region" description="Polar residues" evidence="1">
    <location>
        <begin position="1"/>
        <end position="11"/>
    </location>
</feature>
<dbReference type="Proteomes" id="UP000054359">
    <property type="component" value="Unassembled WGS sequence"/>
</dbReference>
<keyword evidence="4" id="KW-1185">Reference proteome</keyword>
<evidence type="ECO:0000256" key="2">
    <source>
        <dbReference type="SAM" id="Phobius"/>
    </source>
</evidence>
<feature type="region of interest" description="Disordered" evidence="1">
    <location>
        <begin position="1"/>
        <end position="26"/>
    </location>
</feature>
<protein>
    <submittedName>
        <fullName evidence="3">Uncharacterized protein</fullName>
    </submittedName>
</protein>
<accession>A0A087UNG0</accession>
<keyword evidence="2" id="KW-0472">Membrane</keyword>
<keyword evidence="2" id="KW-1133">Transmembrane helix</keyword>
<sequence length="156" mass="16669">MSRGSQHSLVSSRPKHGAAGGDSKSGGGSMKCIITIGILLPLLAAIIGVAAWSLSSGSRHHTSHHTPLYHSGRSYYRSGDHIFEERNDEGLVFGQKVPIGGAVSKDILGPDVEEERDILPPLEKDVLPPSPESAERDPLYVVHYVPRGPQEATSEA</sequence>
<organism evidence="3 4">
    <name type="scientific">Stegodyphus mimosarum</name>
    <name type="common">African social velvet spider</name>
    <dbReference type="NCBI Taxonomy" id="407821"/>
    <lineage>
        <taxon>Eukaryota</taxon>
        <taxon>Metazoa</taxon>
        <taxon>Ecdysozoa</taxon>
        <taxon>Arthropoda</taxon>
        <taxon>Chelicerata</taxon>
        <taxon>Arachnida</taxon>
        <taxon>Araneae</taxon>
        <taxon>Araneomorphae</taxon>
        <taxon>Entelegynae</taxon>
        <taxon>Eresoidea</taxon>
        <taxon>Eresidae</taxon>
        <taxon>Stegodyphus</taxon>
    </lineage>
</organism>
<keyword evidence="2" id="KW-0812">Transmembrane</keyword>
<proteinExistence type="predicted"/>
<dbReference type="AlphaFoldDB" id="A0A087UNG0"/>
<feature type="region of interest" description="Disordered" evidence="1">
    <location>
        <begin position="104"/>
        <end position="156"/>
    </location>
</feature>
<feature type="transmembrane region" description="Helical" evidence="2">
    <location>
        <begin position="32"/>
        <end position="54"/>
    </location>
</feature>
<evidence type="ECO:0000313" key="3">
    <source>
        <dbReference type="EMBL" id="KFM78899.1"/>
    </source>
</evidence>
<dbReference type="OrthoDB" id="6435006at2759"/>
<evidence type="ECO:0000313" key="4">
    <source>
        <dbReference type="Proteomes" id="UP000054359"/>
    </source>
</evidence>
<feature type="non-terminal residue" evidence="3">
    <location>
        <position position="156"/>
    </location>
</feature>
<gene>
    <name evidence="3" type="ORF">X975_22100</name>
</gene>
<evidence type="ECO:0000256" key="1">
    <source>
        <dbReference type="SAM" id="MobiDB-lite"/>
    </source>
</evidence>